<proteinExistence type="predicted"/>
<dbReference type="GO" id="GO:0016620">
    <property type="term" value="F:oxidoreductase activity, acting on the aldehyde or oxo group of donors, NAD or NADP as acceptor"/>
    <property type="evidence" value="ECO:0007669"/>
    <property type="project" value="InterPro"/>
</dbReference>
<dbReference type="Proteomes" id="UP000466187">
    <property type="component" value="Chromosome"/>
</dbReference>
<protein>
    <recommendedName>
        <fullName evidence="1">Aldehyde dehydrogenase domain-containing protein</fullName>
    </recommendedName>
</protein>
<dbReference type="Pfam" id="PF00171">
    <property type="entry name" value="Aldedh"/>
    <property type="match status" value="1"/>
</dbReference>
<gene>
    <name evidence="2" type="ORF">MGAD_19590</name>
</gene>
<dbReference type="AlphaFoldDB" id="A0A7I7WJ54"/>
<dbReference type="KEGG" id="mgad:MGAD_19590"/>
<dbReference type="InterPro" id="IPR016163">
    <property type="entry name" value="Ald_DH_C"/>
</dbReference>
<dbReference type="Gene3D" id="3.40.309.10">
    <property type="entry name" value="Aldehyde Dehydrogenase, Chain A, domain 2"/>
    <property type="match status" value="1"/>
</dbReference>
<evidence type="ECO:0000259" key="1">
    <source>
        <dbReference type="Pfam" id="PF00171"/>
    </source>
</evidence>
<name>A0A7I7WJ54_MYCGU</name>
<organism evidence="2 3">
    <name type="scientific">Mycolicibacterium gadium</name>
    <name type="common">Mycobacterium gadium</name>
    <dbReference type="NCBI Taxonomy" id="1794"/>
    <lineage>
        <taxon>Bacteria</taxon>
        <taxon>Bacillati</taxon>
        <taxon>Actinomycetota</taxon>
        <taxon>Actinomycetes</taxon>
        <taxon>Mycobacteriales</taxon>
        <taxon>Mycobacteriaceae</taxon>
        <taxon>Mycolicibacterium</taxon>
    </lineage>
</organism>
<reference evidence="2 3" key="1">
    <citation type="journal article" date="2019" name="Emerg. Microbes Infect.">
        <title>Comprehensive subspecies identification of 175 nontuberculous mycobacteria species based on 7547 genomic profiles.</title>
        <authorList>
            <person name="Matsumoto Y."/>
            <person name="Kinjo T."/>
            <person name="Motooka D."/>
            <person name="Nabeya D."/>
            <person name="Jung N."/>
            <person name="Uechi K."/>
            <person name="Horii T."/>
            <person name="Iida T."/>
            <person name="Fujita J."/>
            <person name="Nakamura S."/>
        </authorList>
    </citation>
    <scope>NUCLEOTIDE SEQUENCE [LARGE SCALE GENOMIC DNA]</scope>
    <source>
        <strain evidence="2 3">JCM 12688</strain>
    </source>
</reference>
<dbReference type="InterPro" id="IPR016161">
    <property type="entry name" value="Ald_DH/histidinol_DH"/>
</dbReference>
<dbReference type="SUPFAM" id="SSF53720">
    <property type="entry name" value="ALDH-like"/>
    <property type="match status" value="1"/>
</dbReference>
<accession>A0A7I7WJ54</accession>
<dbReference type="EMBL" id="AP022608">
    <property type="protein sequence ID" value="BBZ17624.1"/>
    <property type="molecule type" value="Genomic_DNA"/>
</dbReference>
<feature type="domain" description="Aldehyde dehydrogenase" evidence="1">
    <location>
        <begin position="15"/>
        <end position="64"/>
    </location>
</feature>
<sequence length="94" mass="10335">MARLFGLRAHRGFRKIAPTIARDVDERMRTADEVMFGPVLVVWPYSEVADAIDYINQRPAPLVATGTGQTTTTSAVSSVVPEAVVWPVMTLPHK</sequence>
<dbReference type="InterPro" id="IPR015590">
    <property type="entry name" value="Aldehyde_DH_dom"/>
</dbReference>
<evidence type="ECO:0000313" key="3">
    <source>
        <dbReference type="Proteomes" id="UP000466187"/>
    </source>
</evidence>
<evidence type="ECO:0000313" key="2">
    <source>
        <dbReference type="EMBL" id="BBZ17624.1"/>
    </source>
</evidence>